<feature type="domain" description="Protein kinase" evidence="10">
    <location>
        <begin position="1"/>
        <end position="191"/>
    </location>
</feature>
<dbReference type="AlphaFoldDB" id="A0A1X7VEX5"/>
<evidence type="ECO:0000313" key="11">
    <source>
        <dbReference type="EnsemblMetazoa" id="Aqu2.1.38581_001"/>
    </source>
</evidence>
<organism evidence="11">
    <name type="scientific">Amphimedon queenslandica</name>
    <name type="common">Sponge</name>
    <dbReference type="NCBI Taxonomy" id="400682"/>
    <lineage>
        <taxon>Eukaryota</taxon>
        <taxon>Metazoa</taxon>
        <taxon>Porifera</taxon>
        <taxon>Demospongiae</taxon>
        <taxon>Heteroscleromorpha</taxon>
        <taxon>Haplosclerida</taxon>
        <taxon>Niphatidae</taxon>
        <taxon>Amphimedon</taxon>
    </lineage>
</organism>
<evidence type="ECO:0000256" key="2">
    <source>
        <dbReference type="ARBA" id="ARBA00022679"/>
    </source>
</evidence>
<name>A0A1X7VEX5_AMPQE</name>
<comment type="subcellular location">
    <subcellularLocation>
        <location evidence="1">Membrane</location>
        <topology evidence="1">Single-pass membrane protein</topology>
    </subcellularLocation>
</comment>
<dbReference type="PANTHER" id="PTHR24416">
    <property type="entry name" value="TYROSINE-PROTEIN KINASE RECEPTOR"/>
    <property type="match status" value="1"/>
</dbReference>
<dbReference type="InterPro" id="IPR020635">
    <property type="entry name" value="Tyr_kinase_cat_dom"/>
</dbReference>
<dbReference type="CDD" id="cd00192">
    <property type="entry name" value="PTKc"/>
    <property type="match status" value="1"/>
</dbReference>
<evidence type="ECO:0000256" key="1">
    <source>
        <dbReference type="ARBA" id="ARBA00004167"/>
    </source>
</evidence>
<evidence type="ECO:0000256" key="4">
    <source>
        <dbReference type="ARBA" id="ARBA00022777"/>
    </source>
</evidence>
<keyword evidence="5 8" id="KW-0067">ATP-binding</keyword>
<feature type="domain" description="Protein kinase" evidence="10">
    <location>
        <begin position="838"/>
        <end position="1029"/>
    </location>
</feature>
<keyword evidence="2" id="KW-0808">Transferase</keyword>
<comment type="catalytic activity">
    <reaction evidence="7">
        <text>L-tyrosyl-[protein] + ATP = O-phospho-L-tyrosyl-[protein] + ADP + H(+)</text>
        <dbReference type="Rhea" id="RHEA:10596"/>
        <dbReference type="Rhea" id="RHEA-COMP:10136"/>
        <dbReference type="Rhea" id="RHEA-COMP:20101"/>
        <dbReference type="ChEBI" id="CHEBI:15378"/>
        <dbReference type="ChEBI" id="CHEBI:30616"/>
        <dbReference type="ChEBI" id="CHEBI:46858"/>
        <dbReference type="ChEBI" id="CHEBI:61978"/>
        <dbReference type="ChEBI" id="CHEBI:456216"/>
        <dbReference type="EC" id="2.7.10.1"/>
    </reaction>
</comment>
<keyword evidence="6" id="KW-0829">Tyrosine-protein kinase</keyword>
<evidence type="ECO:0000256" key="8">
    <source>
        <dbReference type="PROSITE-ProRule" id="PRU10141"/>
    </source>
</evidence>
<keyword evidence="3 8" id="KW-0547">Nucleotide-binding</keyword>
<dbReference type="InterPro" id="IPR008266">
    <property type="entry name" value="Tyr_kinase_AS"/>
</dbReference>
<dbReference type="Gene3D" id="3.30.200.20">
    <property type="entry name" value="Phosphorylase Kinase, domain 1"/>
    <property type="match status" value="1"/>
</dbReference>
<dbReference type="SUPFAM" id="SSF56112">
    <property type="entry name" value="Protein kinase-like (PK-like)"/>
    <property type="match status" value="2"/>
</dbReference>
<dbReference type="eggNOG" id="KOG0197">
    <property type="taxonomic scope" value="Eukaryota"/>
</dbReference>
<evidence type="ECO:0000256" key="9">
    <source>
        <dbReference type="SAM" id="MobiDB-lite"/>
    </source>
</evidence>
<dbReference type="GO" id="GO:0043235">
    <property type="term" value="C:receptor complex"/>
    <property type="evidence" value="ECO:0007669"/>
    <property type="project" value="TreeGrafter"/>
</dbReference>
<sequence>MIVLELIPHGDMRHYLHTLQPQPGELVASTVPGLLLSFCRQIASGMEYLSKKGFVHRDLAARNILMTDHGMCKIADFGMSRDLHDENYYVSTTAKRIPIKWTAPEALHFKHYSSASDVWSFGAVMYEIWSLGHKPFENCTNQECLRRVDSGFRLPPPPGCPRSIYEMMIQCWHPDTGSRPTFVQLVSRLSLSDAKLLSTVSSDTTVIGGPLETGHQLYTELQNMCCTCIFYANVLAIVFVADAVESCTEGFMSHDLLTAKAEQITPSLGSSITTLAESQPTRWIFGHHFRPKSSCSSSHVITGLTLGVDIRTVTESRNEYPLFEIWRISNGNSAYFKEQNISIALTPANFSTNGTYKFMFLTPISFNSSTRLGIYQPANDSSVVRFYKVPSNNNVLRIKDADINNDSLSISNFISHSFDVLVHPISEPNDDCFRGFLSQNDVITNSSRVTSITRVTNKVRAFPDIRFTCNGTIKNIILGTLKAESHHPLIQLKRSSQLIDVLRLNIISATNISTNLYSVSLINPVEVRPNDILVIDSSNDAQMYYQQYNGPPNYEFDDDDELELELLDNTNNYPLISIVASATTLSQDKSTSVPQDRSTSVSQDSSTSEFVSDSNYVSLNVGATTSPSTGPESLASNSNIGMTISVIVIVVIARTRNKRKTIHLSSMAITRSASSQNDHDYTIVASGSFSTEGSNMYRKIHDLDYSQPVDNTIKQGLCNPTYSEQEAPKYEAVPDHKITSPTTPVVIPSPNTLENPMYTDEIICSNNEKNSGIMIPQMYAVPISSSQARADHSHAQLSTSPPQTVQEEPLYWKPGDDTDCLYHQLSSKGFREIAKKDIQISNELGSGEFGTVYEGMWLSKPVAIKTLKNSSEEQDKVKFLQEAAIMGQFHHPNIVKLHGMVTVGEPALKFKRYSSASDVWSYGVVMYEIWSLGHKPFENFSNQEYVKLIDTGYRLPPPPGCPRPVYKIMIQCWHPKTSGRPTFADIVSRFGSSDIKKLSEVVEREGTALGGSLESAHDSYTDLQNTYIL</sequence>
<dbReference type="EnsemblMetazoa" id="Aqu2.1.38581_001">
    <property type="protein sequence ID" value="Aqu2.1.38581_001"/>
    <property type="gene ID" value="Aqu2.1.38581"/>
</dbReference>
<feature type="region of interest" description="Disordered" evidence="9">
    <location>
        <begin position="587"/>
        <end position="607"/>
    </location>
</feature>
<dbReference type="GO" id="GO:0007169">
    <property type="term" value="P:cell surface receptor protein tyrosine kinase signaling pathway"/>
    <property type="evidence" value="ECO:0007669"/>
    <property type="project" value="TreeGrafter"/>
</dbReference>
<dbReference type="PROSITE" id="PS00107">
    <property type="entry name" value="PROTEIN_KINASE_ATP"/>
    <property type="match status" value="1"/>
</dbReference>
<evidence type="ECO:0000256" key="6">
    <source>
        <dbReference type="ARBA" id="ARBA00023137"/>
    </source>
</evidence>
<dbReference type="FunFam" id="1.10.510.10:FF:000554">
    <property type="entry name" value="Predicted protein"/>
    <property type="match status" value="1"/>
</dbReference>
<dbReference type="GO" id="GO:0004714">
    <property type="term" value="F:transmembrane receptor protein tyrosine kinase activity"/>
    <property type="evidence" value="ECO:0007669"/>
    <property type="project" value="UniProtKB-EC"/>
</dbReference>
<dbReference type="STRING" id="400682.A0A1X7VEX5"/>
<dbReference type="InParanoid" id="A0A1X7VEX5"/>
<evidence type="ECO:0000259" key="10">
    <source>
        <dbReference type="PROSITE" id="PS50011"/>
    </source>
</evidence>
<evidence type="ECO:0000256" key="5">
    <source>
        <dbReference type="ARBA" id="ARBA00022840"/>
    </source>
</evidence>
<dbReference type="eggNOG" id="KOG0196">
    <property type="taxonomic scope" value="Eukaryota"/>
</dbReference>
<dbReference type="InterPro" id="IPR011009">
    <property type="entry name" value="Kinase-like_dom_sf"/>
</dbReference>
<feature type="compositionally biased region" description="Low complexity" evidence="9">
    <location>
        <begin position="598"/>
        <end position="607"/>
    </location>
</feature>
<dbReference type="InterPro" id="IPR001245">
    <property type="entry name" value="Ser-Thr/Tyr_kinase_cat_dom"/>
</dbReference>
<dbReference type="OrthoDB" id="4062651at2759"/>
<dbReference type="Gene3D" id="1.10.510.10">
    <property type="entry name" value="Transferase(Phosphotransferase) domain 1"/>
    <property type="match status" value="2"/>
</dbReference>
<proteinExistence type="predicted"/>
<dbReference type="InterPro" id="IPR050122">
    <property type="entry name" value="RTK"/>
</dbReference>
<evidence type="ECO:0000256" key="3">
    <source>
        <dbReference type="ARBA" id="ARBA00022741"/>
    </source>
</evidence>
<dbReference type="PRINTS" id="PR00109">
    <property type="entry name" value="TYRKINASE"/>
</dbReference>
<dbReference type="PROSITE" id="PS50011">
    <property type="entry name" value="PROTEIN_KINASE_DOM"/>
    <property type="match status" value="2"/>
</dbReference>
<dbReference type="PROSITE" id="PS00109">
    <property type="entry name" value="PROTEIN_KINASE_TYR"/>
    <property type="match status" value="1"/>
</dbReference>
<feature type="compositionally biased region" description="Polar residues" evidence="9">
    <location>
        <begin position="587"/>
        <end position="597"/>
    </location>
</feature>
<reference evidence="11" key="1">
    <citation type="submission" date="2017-05" db="UniProtKB">
        <authorList>
            <consortium name="EnsemblMetazoa"/>
        </authorList>
    </citation>
    <scope>IDENTIFICATION</scope>
</reference>
<dbReference type="SMART" id="SM00219">
    <property type="entry name" value="TyrKc"/>
    <property type="match status" value="2"/>
</dbReference>
<dbReference type="InterPro" id="IPR000719">
    <property type="entry name" value="Prot_kinase_dom"/>
</dbReference>
<dbReference type="PANTHER" id="PTHR24416:SF611">
    <property type="entry name" value="TYROSINE-PROTEIN KINASE TRANSMEMBRANE RECEPTOR ROR"/>
    <property type="match status" value="1"/>
</dbReference>
<dbReference type="GO" id="GO:0005524">
    <property type="term" value="F:ATP binding"/>
    <property type="evidence" value="ECO:0007669"/>
    <property type="project" value="UniProtKB-UniRule"/>
</dbReference>
<accession>A0A1X7VEX5</accession>
<dbReference type="Pfam" id="PF07714">
    <property type="entry name" value="PK_Tyr_Ser-Thr"/>
    <property type="match status" value="3"/>
</dbReference>
<keyword evidence="4" id="KW-0418">Kinase</keyword>
<protein>
    <recommendedName>
        <fullName evidence="10">Protein kinase domain-containing protein</fullName>
    </recommendedName>
</protein>
<evidence type="ECO:0000256" key="7">
    <source>
        <dbReference type="ARBA" id="ARBA00051243"/>
    </source>
</evidence>
<feature type="binding site" evidence="8">
    <location>
        <position position="865"/>
    </location>
    <ligand>
        <name>ATP</name>
        <dbReference type="ChEBI" id="CHEBI:30616"/>
    </ligand>
</feature>
<dbReference type="InterPro" id="IPR017441">
    <property type="entry name" value="Protein_kinase_ATP_BS"/>
</dbReference>
<dbReference type="GO" id="GO:0005886">
    <property type="term" value="C:plasma membrane"/>
    <property type="evidence" value="ECO:0007669"/>
    <property type="project" value="TreeGrafter"/>
</dbReference>